<evidence type="ECO:0000313" key="2">
    <source>
        <dbReference type="Proteomes" id="UP000002695"/>
    </source>
</evidence>
<keyword evidence="2" id="KW-1185">Reference proteome</keyword>
<reference evidence="1 2" key="1">
    <citation type="journal article" date="2010" name="J. Bacteriol.">
        <title>Short-term signatures of evolutionary change in the Salmonella enterica serovar typhimurium 14028 genome.</title>
        <authorList>
            <person name="Jarvik T."/>
            <person name="Smillie C."/>
            <person name="Groisman E.A."/>
            <person name="Ochman H."/>
        </authorList>
    </citation>
    <scope>NUCLEOTIDE SEQUENCE [LARGE SCALE GENOMIC DNA]</scope>
    <source>
        <strain evidence="2">14028s / SGSC 2262</strain>
    </source>
</reference>
<evidence type="ECO:0000313" key="1">
    <source>
        <dbReference type="EMBL" id="ACY87470.1"/>
    </source>
</evidence>
<gene>
    <name evidence="1" type="ordered locus">STM14_973</name>
</gene>
<protein>
    <submittedName>
        <fullName evidence="1">Uncharacterized protein</fullName>
    </submittedName>
</protein>
<sequence>MFCEENSKTTKKQGKWAPFPLRMQNKAAYRTAALFRGRVILLRFAVDHIAQHREQH</sequence>
<name>A0A0F6AYZ6_SALT1</name>
<accession>A0A0F6AYZ6</accession>
<dbReference type="KEGG" id="seo:STM14_973"/>
<dbReference type="HOGENOM" id="CLU_3011660_0_0_6"/>
<organism evidence="1 2">
    <name type="scientific">Salmonella typhimurium (strain 14028s / SGSC 2262)</name>
    <dbReference type="NCBI Taxonomy" id="588858"/>
    <lineage>
        <taxon>Bacteria</taxon>
        <taxon>Pseudomonadati</taxon>
        <taxon>Pseudomonadota</taxon>
        <taxon>Gammaproteobacteria</taxon>
        <taxon>Enterobacterales</taxon>
        <taxon>Enterobacteriaceae</taxon>
        <taxon>Salmonella</taxon>
    </lineage>
</organism>
<dbReference type="AlphaFoldDB" id="A0A0F6AYZ6"/>
<dbReference type="EMBL" id="CP001363">
    <property type="protein sequence ID" value="ACY87470.1"/>
    <property type="molecule type" value="Genomic_DNA"/>
</dbReference>
<dbReference type="Proteomes" id="UP000002695">
    <property type="component" value="Chromosome"/>
</dbReference>
<proteinExistence type="predicted"/>